<organism evidence="2">
    <name type="scientific">Polaromonas hydrogenivorans</name>
    <dbReference type="NCBI Taxonomy" id="335476"/>
    <lineage>
        <taxon>Bacteria</taxon>
        <taxon>Pseudomonadati</taxon>
        <taxon>Pseudomonadota</taxon>
        <taxon>Betaproteobacteria</taxon>
        <taxon>Burkholderiales</taxon>
        <taxon>Comamonadaceae</taxon>
        <taxon>Polaromonas</taxon>
    </lineage>
</organism>
<dbReference type="PRINTS" id="PR01994">
    <property type="entry name" value="ANTIREPRESSR"/>
</dbReference>
<name>A0AAU7LWC9_9BURK</name>
<dbReference type="AlphaFoldDB" id="A0AAU7LWC9"/>
<dbReference type="EMBL" id="CP157675">
    <property type="protein sequence ID" value="XBP71925.1"/>
    <property type="molecule type" value="Genomic_DNA"/>
</dbReference>
<dbReference type="Pfam" id="PF10547">
    <property type="entry name" value="P22_AR_N"/>
    <property type="match status" value="1"/>
</dbReference>
<proteinExistence type="predicted"/>
<protein>
    <submittedName>
        <fullName evidence="2">Phage antirepressor N-terminal domain-containing protein</fullName>
    </submittedName>
</protein>
<gene>
    <name evidence="2" type="ORF">ABLV49_09075</name>
</gene>
<dbReference type="InterPro" id="IPR018875">
    <property type="entry name" value="Antirepressor_Ant_N"/>
</dbReference>
<dbReference type="RefSeq" id="WP_349281261.1">
    <property type="nucleotide sequence ID" value="NZ_CBCSCU010000004.1"/>
</dbReference>
<evidence type="ECO:0000313" key="2">
    <source>
        <dbReference type="EMBL" id="XBP71925.1"/>
    </source>
</evidence>
<sequence>MAHVALTLVKFHGATLSVILINGVPHVAIKPICEAIGLDWASQLQRIKRHPVLSTCVVITTMQMSGDDQARDAVMLPLDKLNGWLFGVSVRRVKPELRERLTRYQAECFDALARHFGAAAPHQDIAAAPPPVNIHARPAPDSIDVRGLLLSGQSDPVHLTSTQQALIDARAWTLAREAYELSRQHMARRVAYRSTTAQRNDPASPTVADIVASTTLGNALAHEWHGQIRQLESTARMLARLSADTFADLQKVVRQTTKPDGLDSDI</sequence>
<evidence type="ECO:0000259" key="1">
    <source>
        <dbReference type="Pfam" id="PF10547"/>
    </source>
</evidence>
<reference evidence="2" key="1">
    <citation type="submission" date="2024-05" db="EMBL/GenBank/DDBJ databases">
        <authorList>
            <person name="Bunk B."/>
            <person name="Swiderski J."/>
            <person name="Sproer C."/>
            <person name="Thiel V."/>
        </authorList>
    </citation>
    <scope>NUCLEOTIDE SEQUENCE</scope>
    <source>
        <strain evidence="2">DSM 17735</strain>
    </source>
</reference>
<accession>A0AAU7LWC9</accession>
<feature type="domain" description="Antirepressor protein ant N-terminal" evidence="1">
    <location>
        <begin position="9"/>
        <end position="117"/>
    </location>
</feature>